<keyword evidence="5" id="KW-1185">Reference proteome</keyword>
<protein>
    <recommendedName>
        <fullName evidence="3">CCHC-type domain-containing protein</fullName>
    </recommendedName>
</protein>
<dbReference type="OrthoDB" id="8026949at2759"/>
<evidence type="ECO:0000313" key="4">
    <source>
        <dbReference type="EMBL" id="CCE28009.1"/>
    </source>
</evidence>
<evidence type="ECO:0000259" key="3">
    <source>
        <dbReference type="PROSITE" id="PS50158"/>
    </source>
</evidence>
<sequence length="244" mass="27230">MFNPSQGDDIKKFISNVNGLADQARILQSERKSILQERVPASMGPNLLTLSKDDDVSYEKLCQHVADAAYTRQRAFQLGGLRASCSRSRTCGHDDSNGKEWVKRLDDLAALQCQVTMAEKAAHRDDRPARRKSSSRQPTVKKEARVKETYRSGHREAEGADRARSDKRETRTCFLCKKKGHIALDCPNRRDIARICKELDDEEVQAATTRMSPIPAPAPAPTRSREKSRTAGSLYDGPRSSDAS</sequence>
<dbReference type="InterPro" id="IPR036875">
    <property type="entry name" value="Znf_CCHC_sf"/>
</dbReference>
<dbReference type="PROSITE" id="PS50158">
    <property type="entry name" value="ZF_CCHC"/>
    <property type="match status" value="1"/>
</dbReference>
<feature type="compositionally biased region" description="Basic and acidic residues" evidence="2">
    <location>
        <begin position="140"/>
        <end position="164"/>
    </location>
</feature>
<feature type="domain" description="CCHC-type" evidence="3">
    <location>
        <begin position="173"/>
        <end position="188"/>
    </location>
</feature>
<dbReference type="GO" id="GO:0003676">
    <property type="term" value="F:nucleic acid binding"/>
    <property type="evidence" value="ECO:0007669"/>
    <property type="project" value="InterPro"/>
</dbReference>
<name>M1WB27_CLAP2</name>
<comment type="caution">
    <text evidence="4">The sequence shown here is derived from an EMBL/GenBank/DDBJ whole genome shotgun (WGS) entry which is preliminary data.</text>
</comment>
<dbReference type="Proteomes" id="UP000016801">
    <property type="component" value="Unassembled WGS sequence"/>
</dbReference>
<dbReference type="HOGENOM" id="CLU_1137895_0_0_1"/>
<dbReference type="EMBL" id="CAGA01000006">
    <property type="protein sequence ID" value="CCE28009.1"/>
    <property type="molecule type" value="Genomic_DNA"/>
</dbReference>
<dbReference type="InterPro" id="IPR001878">
    <property type="entry name" value="Znf_CCHC"/>
</dbReference>
<organism evidence="4 5">
    <name type="scientific">Claviceps purpurea (strain 20.1)</name>
    <name type="common">Ergot fungus</name>
    <name type="synonym">Sphacelia segetum</name>
    <dbReference type="NCBI Taxonomy" id="1111077"/>
    <lineage>
        <taxon>Eukaryota</taxon>
        <taxon>Fungi</taxon>
        <taxon>Dikarya</taxon>
        <taxon>Ascomycota</taxon>
        <taxon>Pezizomycotina</taxon>
        <taxon>Sordariomycetes</taxon>
        <taxon>Hypocreomycetidae</taxon>
        <taxon>Hypocreales</taxon>
        <taxon>Clavicipitaceae</taxon>
        <taxon>Claviceps</taxon>
    </lineage>
</organism>
<dbReference type="STRING" id="1111077.M1WB27"/>
<dbReference type="SUPFAM" id="SSF57756">
    <property type="entry name" value="Retrovirus zinc finger-like domains"/>
    <property type="match status" value="1"/>
</dbReference>
<proteinExistence type="predicted"/>
<dbReference type="GO" id="GO:0008270">
    <property type="term" value="F:zinc ion binding"/>
    <property type="evidence" value="ECO:0007669"/>
    <property type="project" value="UniProtKB-KW"/>
</dbReference>
<reference evidence="4 5" key="1">
    <citation type="journal article" date="2013" name="PLoS Genet.">
        <title>Plant-symbiotic fungi as chemical engineers: Multi-genome analysis of the Clavicipitaceae reveals dynamics of alkaloid loci.</title>
        <authorList>
            <person name="Schardl C.L."/>
            <person name="Young C.A."/>
            <person name="Hesse U."/>
            <person name="Amyotte S.G."/>
            <person name="Andreeva K."/>
            <person name="Calie P.J."/>
            <person name="Fleetwood D.J."/>
            <person name="Haws D.C."/>
            <person name="Moore N."/>
            <person name="Oeser B."/>
            <person name="Panaccione D.G."/>
            <person name="Schweri K.K."/>
            <person name="Voisey C.R."/>
            <person name="Farman M.L."/>
            <person name="Jaromczyk J.W."/>
            <person name="Roe B.A."/>
            <person name="O'Sullivan D.M."/>
            <person name="Scott B."/>
            <person name="Tudzynski P."/>
            <person name="An Z."/>
            <person name="Arnaoudova E.G."/>
            <person name="Bullock C.T."/>
            <person name="Charlton N.D."/>
            <person name="Chen L."/>
            <person name="Cox M."/>
            <person name="Dinkins R.D."/>
            <person name="Florea S."/>
            <person name="Glenn A.E."/>
            <person name="Gordon A."/>
            <person name="Gueldener U."/>
            <person name="Harris D.R."/>
            <person name="Hollin W."/>
            <person name="Jaromczyk J."/>
            <person name="Johnson R.D."/>
            <person name="Khan A.K."/>
            <person name="Leistner E."/>
            <person name="Leuchtmann A."/>
            <person name="Li C."/>
            <person name="Liu J."/>
            <person name="Liu J."/>
            <person name="Liu M."/>
            <person name="Mace W."/>
            <person name="Machado C."/>
            <person name="Nagabhyru P."/>
            <person name="Pan J."/>
            <person name="Schmid J."/>
            <person name="Sugawara K."/>
            <person name="Steiner U."/>
            <person name="Takach J.E."/>
            <person name="Tanaka E."/>
            <person name="Webb J.S."/>
            <person name="Wilson E.V."/>
            <person name="Wiseman J.L."/>
            <person name="Yoshida R."/>
            <person name="Zeng Z."/>
        </authorList>
    </citation>
    <scope>NUCLEOTIDE SEQUENCE [LARGE SCALE GENOMIC DNA]</scope>
    <source>
        <strain evidence="4 5">20.1</strain>
    </source>
</reference>
<evidence type="ECO:0000256" key="2">
    <source>
        <dbReference type="SAM" id="MobiDB-lite"/>
    </source>
</evidence>
<evidence type="ECO:0000256" key="1">
    <source>
        <dbReference type="PROSITE-ProRule" id="PRU00047"/>
    </source>
</evidence>
<keyword evidence="1" id="KW-0862">Zinc</keyword>
<dbReference type="VEuPathDB" id="FungiDB:CPUR_01483"/>
<keyword evidence="1" id="KW-0863">Zinc-finger</keyword>
<feature type="region of interest" description="Disordered" evidence="2">
    <location>
        <begin position="203"/>
        <end position="244"/>
    </location>
</feature>
<keyword evidence="1" id="KW-0479">Metal-binding</keyword>
<accession>M1WB27</accession>
<dbReference type="AlphaFoldDB" id="M1WB27"/>
<evidence type="ECO:0000313" key="5">
    <source>
        <dbReference type="Proteomes" id="UP000016801"/>
    </source>
</evidence>
<dbReference type="SMART" id="SM00343">
    <property type="entry name" value="ZnF_C2HC"/>
    <property type="match status" value="1"/>
</dbReference>
<gene>
    <name evidence="4" type="ORF">CPUR_01483</name>
</gene>
<dbReference type="Gene3D" id="4.10.60.10">
    <property type="entry name" value="Zinc finger, CCHC-type"/>
    <property type="match status" value="1"/>
</dbReference>
<feature type="region of interest" description="Disordered" evidence="2">
    <location>
        <begin position="119"/>
        <end position="164"/>
    </location>
</feature>